<dbReference type="GO" id="GO:0000270">
    <property type="term" value="P:peptidoglycan metabolic process"/>
    <property type="evidence" value="ECO:0007669"/>
    <property type="project" value="TreeGrafter"/>
</dbReference>
<dbReference type="InterPro" id="IPR014729">
    <property type="entry name" value="Rossmann-like_a/b/a_fold"/>
</dbReference>
<dbReference type="RefSeq" id="WP_126780943.1">
    <property type="nucleotide sequence ID" value="NZ_NGJU01000016.1"/>
</dbReference>
<dbReference type="GeneID" id="98568825"/>
<sequence>MKKFKRIALLIFSLGLLYSMLVFSLILSSVNDQGIESADSLIILGAQVRGKPAKPSPVLKERLDTALIYLQNNPATKVVVTGAQGHDEMDSEANVMADYLISHGIDPDMIIREDESTNTMENLLNAKKLTDLGQTVVVSNDFHLYRAKMLAKRIGINNVTGLAAKSTTSAKTVTYLREVFALGYGLIFSW</sequence>
<feature type="domain" description="DUF218" evidence="1">
    <location>
        <begin position="40"/>
        <end position="180"/>
    </location>
</feature>
<evidence type="ECO:0000313" key="3">
    <source>
        <dbReference type="Proteomes" id="UP000287239"/>
    </source>
</evidence>
<dbReference type="OrthoDB" id="9782395at2"/>
<reference evidence="2 3" key="1">
    <citation type="submission" date="2017-05" db="EMBL/GenBank/DDBJ databases">
        <title>Vagococcus spp. assemblies.</title>
        <authorList>
            <person name="Gulvik C.A."/>
        </authorList>
    </citation>
    <scope>NUCLEOTIDE SEQUENCE [LARGE SCALE GENOMIC DNA]</scope>
    <source>
        <strain evidence="2 3">NCFB 2777</strain>
    </source>
</reference>
<dbReference type="InterPro" id="IPR003848">
    <property type="entry name" value="DUF218"/>
</dbReference>
<keyword evidence="3" id="KW-1185">Reference proteome</keyword>
<dbReference type="PANTHER" id="PTHR30336">
    <property type="entry name" value="INNER MEMBRANE PROTEIN, PROBABLE PERMEASE"/>
    <property type="match status" value="1"/>
</dbReference>
<dbReference type="Pfam" id="PF02698">
    <property type="entry name" value="DUF218"/>
    <property type="match status" value="1"/>
</dbReference>
<dbReference type="AlphaFoldDB" id="A0A429ZKE4"/>
<dbReference type="PANTHER" id="PTHR30336:SF4">
    <property type="entry name" value="ENVELOPE BIOGENESIS FACTOR ELYC"/>
    <property type="match status" value="1"/>
</dbReference>
<dbReference type="Gene3D" id="3.40.50.620">
    <property type="entry name" value="HUPs"/>
    <property type="match status" value="1"/>
</dbReference>
<dbReference type="InterPro" id="IPR051599">
    <property type="entry name" value="Cell_Envelope_Assoc"/>
</dbReference>
<evidence type="ECO:0000313" key="2">
    <source>
        <dbReference type="EMBL" id="RST94158.1"/>
    </source>
</evidence>
<dbReference type="GO" id="GO:0043164">
    <property type="term" value="P:Gram-negative-bacterium-type cell wall biogenesis"/>
    <property type="evidence" value="ECO:0007669"/>
    <property type="project" value="TreeGrafter"/>
</dbReference>
<proteinExistence type="predicted"/>
<gene>
    <name evidence="2" type="ORF">CBF35_10610</name>
</gene>
<organism evidence="2 3">
    <name type="scientific">Vagococcus salmoninarum</name>
    <dbReference type="NCBI Taxonomy" id="2739"/>
    <lineage>
        <taxon>Bacteria</taxon>
        <taxon>Bacillati</taxon>
        <taxon>Bacillota</taxon>
        <taxon>Bacilli</taxon>
        <taxon>Lactobacillales</taxon>
        <taxon>Enterococcaceae</taxon>
        <taxon>Vagococcus</taxon>
    </lineage>
</organism>
<accession>A0A429ZKE4</accession>
<dbReference type="CDD" id="cd06259">
    <property type="entry name" value="YdcF-like"/>
    <property type="match status" value="1"/>
</dbReference>
<name>A0A429ZKE4_9ENTE</name>
<dbReference type="Proteomes" id="UP000287239">
    <property type="component" value="Unassembled WGS sequence"/>
</dbReference>
<evidence type="ECO:0000259" key="1">
    <source>
        <dbReference type="Pfam" id="PF02698"/>
    </source>
</evidence>
<comment type="caution">
    <text evidence="2">The sequence shown here is derived from an EMBL/GenBank/DDBJ whole genome shotgun (WGS) entry which is preliminary data.</text>
</comment>
<protein>
    <recommendedName>
        <fullName evidence="1">DUF218 domain-containing protein</fullName>
    </recommendedName>
</protein>
<dbReference type="GO" id="GO:0005886">
    <property type="term" value="C:plasma membrane"/>
    <property type="evidence" value="ECO:0007669"/>
    <property type="project" value="TreeGrafter"/>
</dbReference>
<dbReference type="EMBL" id="NGJU01000016">
    <property type="protein sequence ID" value="RST94158.1"/>
    <property type="molecule type" value="Genomic_DNA"/>
</dbReference>